<comment type="similarity">
    <text evidence="1">Belongs to the sigma-70 factor family. ECF subfamily.</text>
</comment>
<dbReference type="HOGENOM" id="CLU_047691_3_2_10"/>
<dbReference type="PANTHER" id="PTHR43133:SF8">
    <property type="entry name" value="RNA POLYMERASE SIGMA FACTOR HI_1459-RELATED"/>
    <property type="match status" value="1"/>
</dbReference>
<dbReference type="InterPro" id="IPR014284">
    <property type="entry name" value="RNA_pol_sigma-70_dom"/>
</dbReference>
<evidence type="ECO:0000256" key="1">
    <source>
        <dbReference type="ARBA" id="ARBA00010641"/>
    </source>
</evidence>
<dbReference type="InterPro" id="IPR013325">
    <property type="entry name" value="RNA_pol_sigma_r2"/>
</dbReference>
<sequence>MILKSLVDIVKGCKRNERISQEKLYRQFYPGLFALCRKFFDDEQDIITALNNGMLNVYKNIDQYDSAKGELFTWAYTIVRNAALTHLRNNSNKPLNVEITGAIENAIGHNPFKELDWGDIYYFLGKLPPATRAVCTLFYIEGFMIKEIAAQMELSEGTVKWHLNEGRTILKKLLTKKDIY</sequence>
<protein>
    <submittedName>
        <fullName evidence="8">RNA polymerase sigma factor, sigma-70 family</fullName>
    </submittedName>
</protein>
<evidence type="ECO:0000256" key="3">
    <source>
        <dbReference type="ARBA" id="ARBA00023082"/>
    </source>
</evidence>
<dbReference type="eggNOG" id="COG1595">
    <property type="taxonomic scope" value="Bacteria"/>
</dbReference>
<dbReference type="PANTHER" id="PTHR43133">
    <property type="entry name" value="RNA POLYMERASE ECF-TYPE SIGMA FACTO"/>
    <property type="match status" value="1"/>
</dbReference>
<evidence type="ECO:0000256" key="5">
    <source>
        <dbReference type="ARBA" id="ARBA00023163"/>
    </source>
</evidence>
<evidence type="ECO:0000259" key="7">
    <source>
        <dbReference type="Pfam" id="PF08281"/>
    </source>
</evidence>
<dbReference type="Gene3D" id="1.10.1740.10">
    <property type="match status" value="1"/>
</dbReference>
<evidence type="ECO:0000313" key="8">
    <source>
        <dbReference type="EMBL" id="AFD09023.1"/>
    </source>
</evidence>
<dbReference type="AlphaFoldDB" id="H8KMN2"/>
<name>H8KMN2_SOLCM</name>
<dbReference type="EMBL" id="CP003349">
    <property type="protein sequence ID" value="AFD09023.1"/>
    <property type="molecule type" value="Genomic_DNA"/>
</dbReference>
<feature type="domain" description="RNA polymerase sigma factor 70 region 4 type 2" evidence="7">
    <location>
        <begin position="120"/>
        <end position="167"/>
    </location>
</feature>
<dbReference type="Pfam" id="PF04542">
    <property type="entry name" value="Sigma70_r2"/>
    <property type="match status" value="1"/>
</dbReference>
<keyword evidence="2" id="KW-0805">Transcription regulation</keyword>
<dbReference type="KEGG" id="scn:Solca_4033"/>
<proteinExistence type="inferred from homology"/>
<keyword evidence="9" id="KW-1185">Reference proteome</keyword>
<dbReference type="InterPro" id="IPR013324">
    <property type="entry name" value="RNA_pol_sigma_r3/r4-like"/>
</dbReference>
<dbReference type="InterPro" id="IPR013249">
    <property type="entry name" value="RNA_pol_sigma70_r4_t2"/>
</dbReference>
<keyword evidence="5" id="KW-0804">Transcription</keyword>
<evidence type="ECO:0000259" key="6">
    <source>
        <dbReference type="Pfam" id="PF04542"/>
    </source>
</evidence>
<reference evidence="8" key="1">
    <citation type="submission" date="2012-02" db="EMBL/GenBank/DDBJ databases">
        <title>The complete genome of Solitalea canadensis DSM 3403.</title>
        <authorList>
            <consortium name="US DOE Joint Genome Institute (JGI-PGF)"/>
            <person name="Lucas S."/>
            <person name="Copeland A."/>
            <person name="Lapidus A."/>
            <person name="Glavina del Rio T."/>
            <person name="Dalin E."/>
            <person name="Tice H."/>
            <person name="Bruce D."/>
            <person name="Goodwin L."/>
            <person name="Pitluck S."/>
            <person name="Peters L."/>
            <person name="Ovchinnikova G."/>
            <person name="Lu M."/>
            <person name="Kyrpides N."/>
            <person name="Mavromatis K."/>
            <person name="Ivanova N."/>
            <person name="Brettin T."/>
            <person name="Detter J.C."/>
            <person name="Han C."/>
            <person name="Larimer F."/>
            <person name="Land M."/>
            <person name="Hauser L."/>
            <person name="Markowitz V."/>
            <person name="Cheng J.-F."/>
            <person name="Hugenholtz P."/>
            <person name="Woyke T."/>
            <person name="Wu D."/>
            <person name="Spring S."/>
            <person name="Schroeder M."/>
            <person name="Kopitz M."/>
            <person name="Brambilla E."/>
            <person name="Klenk H.-P."/>
            <person name="Eisen J.A."/>
        </authorList>
    </citation>
    <scope>NUCLEOTIDE SEQUENCE</scope>
    <source>
        <strain evidence="8">DSM 3403</strain>
    </source>
</reference>
<dbReference type="NCBIfam" id="TIGR02937">
    <property type="entry name" value="sigma70-ECF"/>
    <property type="match status" value="1"/>
</dbReference>
<dbReference type="Gene3D" id="1.10.10.10">
    <property type="entry name" value="Winged helix-like DNA-binding domain superfamily/Winged helix DNA-binding domain"/>
    <property type="match status" value="1"/>
</dbReference>
<dbReference type="STRING" id="929556.Solca_4033"/>
<dbReference type="InterPro" id="IPR036388">
    <property type="entry name" value="WH-like_DNA-bd_sf"/>
</dbReference>
<dbReference type="Pfam" id="PF08281">
    <property type="entry name" value="Sigma70_r4_2"/>
    <property type="match status" value="1"/>
</dbReference>
<organism evidence="8 9">
    <name type="scientific">Solitalea canadensis (strain ATCC 29591 / DSM 3403 / JCM 21819 / LMG 8368 / NBRC 15130 / NCIMB 12057 / USAM 9D)</name>
    <name type="common">Flexibacter canadensis</name>
    <dbReference type="NCBI Taxonomy" id="929556"/>
    <lineage>
        <taxon>Bacteria</taxon>
        <taxon>Pseudomonadati</taxon>
        <taxon>Bacteroidota</taxon>
        <taxon>Sphingobacteriia</taxon>
        <taxon>Sphingobacteriales</taxon>
        <taxon>Sphingobacteriaceae</taxon>
        <taxon>Solitalea</taxon>
    </lineage>
</organism>
<evidence type="ECO:0000313" key="9">
    <source>
        <dbReference type="Proteomes" id="UP000007590"/>
    </source>
</evidence>
<dbReference type="GO" id="GO:0006352">
    <property type="term" value="P:DNA-templated transcription initiation"/>
    <property type="evidence" value="ECO:0007669"/>
    <property type="project" value="InterPro"/>
</dbReference>
<evidence type="ECO:0000256" key="2">
    <source>
        <dbReference type="ARBA" id="ARBA00023015"/>
    </source>
</evidence>
<keyword evidence="3" id="KW-0731">Sigma factor</keyword>
<evidence type="ECO:0000256" key="4">
    <source>
        <dbReference type="ARBA" id="ARBA00023125"/>
    </source>
</evidence>
<dbReference type="InterPro" id="IPR039425">
    <property type="entry name" value="RNA_pol_sigma-70-like"/>
</dbReference>
<feature type="domain" description="RNA polymerase sigma-70 region 2" evidence="6">
    <location>
        <begin position="24"/>
        <end position="91"/>
    </location>
</feature>
<dbReference type="SUPFAM" id="SSF88946">
    <property type="entry name" value="Sigma2 domain of RNA polymerase sigma factors"/>
    <property type="match status" value="1"/>
</dbReference>
<dbReference type="GO" id="GO:0003677">
    <property type="term" value="F:DNA binding"/>
    <property type="evidence" value="ECO:0007669"/>
    <property type="project" value="UniProtKB-KW"/>
</dbReference>
<dbReference type="SUPFAM" id="SSF88659">
    <property type="entry name" value="Sigma3 and sigma4 domains of RNA polymerase sigma factors"/>
    <property type="match status" value="1"/>
</dbReference>
<keyword evidence="4" id="KW-0238">DNA-binding</keyword>
<dbReference type="InterPro" id="IPR007627">
    <property type="entry name" value="RNA_pol_sigma70_r2"/>
</dbReference>
<accession>H8KMN2</accession>
<dbReference type="Proteomes" id="UP000007590">
    <property type="component" value="Chromosome"/>
</dbReference>
<dbReference type="GO" id="GO:0016987">
    <property type="term" value="F:sigma factor activity"/>
    <property type="evidence" value="ECO:0007669"/>
    <property type="project" value="UniProtKB-KW"/>
</dbReference>
<gene>
    <name evidence="8" type="ordered locus">Solca_4033</name>
</gene>